<proteinExistence type="inferred from homology"/>
<feature type="domain" description="AB hydrolase-1" evidence="3">
    <location>
        <begin position="32"/>
        <end position="154"/>
    </location>
</feature>
<keyword evidence="1" id="KW-0378">Hydrolase</keyword>
<dbReference type="EMBL" id="QGDO01000001">
    <property type="protein sequence ID" value="PWJ44149.1"/>
    <property type="molecule type" value="Genomic_DNA"/>
</dbReference>
<dbReference type="GO" id="GO:0052689">
    <property type="term" value="F:carboxylic ester hydrolase activity"/>
    <property type="evidence" value="ECO:0007669"/>
    <property type="project" value="UniProtKB-ARBA"/>
</dbReference>
<comment type="caution">
    <text evidence="4">The sequence shown here is derived from an EMBL/GenBank/DDBJ whole genome shotgun (WGS) entry which is preliminary data.</text>
</comment>
<dbReference type="AlphaFoldDB" id="A0A315ZG78"/>
<dbReference type="SUPFAM" id="SSF53474">
    <property type="entry name" value="alpha/beta-Hydrolases"/>
    <property type="match status" value="1"/>
</dbReference>
<gene>
    <name evidence="4" type="ORF">BC781_101499</name>
</gene>
<dbReference type="Pfam" id="PF00561">
    <property type="entry name" value="Abhydrolase_1"/>
    <property type="match status" value="1"/>
</dbReference>
<dbReference type="InterPro" id="IPR050261">
    <property type="entry name" value="FrsA_esterase"/>
</dbReference>
<dbReference type="Proteomes" id="UP000245535">
    <property type="component" value="Unassembled WGS sequence"/>
</dbReference>
<dbReference type="InterPro" id="IPR000073">
    <property type="entry name" value="AB_hydrolase_1"/>
</dbReference>
<dbReference type="RefSeq" id="WP_109615663.1">
    <property type="nucleotide sequence ID" value="NZ_QGDO01000001.1"/>
</dbReference>
<dbReference type="PANTHER" id="PTHR22946">
    <property type="entry name" value="DIENELACTONE HYDROLASE DOMAIN-CONTAINING PROTEIN-RELATED"/>
    <property type="match status" value="1"/>
</dbReference>
<accession>A0A315ZG78</accession>
<evidence type="ECO:0000256" key="1">
    <source>
        <dbReference type="ARBA" id="ARBA00022801"/>
    </source>
</evidence>
<organism evidence="4 5">
    <name type="scientific">Sediminitomix flava</name>
    <dbReference type="NCBI Taxonomy" id="379075"/>
    <lineage>
        <taxon>Bacteria</taxon>
        <taxon>Pseudomonadati</taxon>
        <taxon>Bacteroidota</taxon>
        <taxon>Cytophagia</taxon>
        <taxon>Cytophagales</taxon>
        <taxon>Flammeovirgaceae</taxon>
        <taxon>Sediminitomix</taxon>
    </lineage>
</organism>
<dbReference type="InterPro" id="IPR029058">
    <property type="entry name" value="AB_hydrolase_fold"/>
</dbReference>
<evidence type="ECO:0000313" key="5">
    <source>
        <dbReference type="Proteomes" id="UP000245535"/>
    </source>
</evidence>
<dbReference type="Gene3D" id="3.40.50.1820">
    <property type="entry name" value="alpha/beta hydrolase"/>
    <property type="match status" value="1"/>
</dbReference>
<comment type="similarity">
    <text evidence="2">Belongs to the AB hydrolase superfamily. FUS2 hydrolase family.</text>
</comment>
<reference evidence="4 5" key="1">
    <citation type="submission" date="2018-03" db="EMBL/GenBank/DDBJ databases">
        <title>Genomic Encyclopedia of Archaeal and Bacterial Type Strains, Phase II (KMG-II): from individual species to whole genera.</title>
        <authorList>
            <person name="Goeker M."/>
        </authorList>
    </citation>
    <scope>NUCLEOTIDE SEQUENCE [LARGE SCALE GENOMIC DNA]</scope>
    <source>
        <strain evidence="4 5">DSM 28229</strain>
    </source>
</reference>
<evidence type="ECO:0000313" key="4">
    <source>
        <dbReference type="EMBL" id="PWJ44149.1"/>
    </source>
</evidence>
<sequence length="281" mass="32113">MLKKVEFILNSPKNDKRFLLDARWKENSKKKPLIIFTHGFKGFKDWGAFDIIADQFAEKGYVFLKFNFSNNGTTLDYPYEITDFHSFARNTFTKELNDYDTILEYLNSESCFIPNIDLDKIYLVGHSRGGGIGLCLTAQDPRIKKLATWASVPSLNRFFTKDQLEKWENEGVIHVLNGRTQEQLPLHYELVEDFEANRNKLDLDILLPKINVPTLVIHGDEDETVPVQAADLIVSHCPTAEKKIIKGTGHTFGVAHPFEESELPSTIQEVVDLTIGFFDKV</sequence>
<evidence type="ECO:0000256" key="2">
    <source>
        <dbReference type="ARBA" id="ARBA00038115"/>
    </source>
</evidence>
<name>A0A315ZG78_SEDFL</name>
<evidence type="ECO:0000259" key="3">
    <source>
        <dbReference type="Pfam" id="PF00561"/>
    </source>
</evidence>
<protein>
    <submittedName>
        <fullName evidence="4">Prolyl oligopeptidase family protein</fullName>
    </submittedName>
</protein>
<dbReference type="OrthoDB" id="9808543at2"/>
<dbReference type="PANTHER" id="PTHR22946:SF9">
    <property type="entry name" value="POLYKETIDE TRANSFERASE AF380"/>
    <property type="match status" value="1"/>
</dbReference>
<keyword evidence="5" id="KW-1185">Reference proteome</keyword>